<evidence type="ECO:0000313" key="3">
    <source>
        <dbReference type="Proteomes" id="UP001306950"/>
    </source>
</evidence>
<accession>A0ABU7VTT2</accession>
<evidence type="ECO:0000256" key="1">
    <source>
        <dbReference type="SAM" id="SignalP"/>
    </source>
</evidence>
<feature type="chain" id="PRO_5045137341" description="DUF4879 domain-containing protein" evidence="1">
    <location>
        <begin position="26"/>
        <end position="173"/>
    </location>
</feature>
<organism evidence="2 3">
    <name type="scientific">Paenibacillus haidiansis</name>
    <dbReference type="NCBI Taxonomy" id="1574488"/>
    <lineage>
        <taxon>Bacteria</taxon>
        <taxon>Bacillati</taxon>
        <taxon>Bacillota</taxon>
        <taxon>Bacilli</taxon>
        <taxon>Bacillales</taxon>
        <taxon>Paenibacillaceae</taxon>
        <taxon>Paenibacillus</taxon>
    </lineage>
</organism>
<evidence type="ECO:0008006" key="4">
    <source>
        <dbReference type="Google" id="ProtNLM"/>
    </source>
</evidence>
<reference evidence="2 3" key="1">
    <citation type="submission" date="2024-02" db="EMBL/GenBank/DDBJ databases">
        <title>A nitrogen-fixing paenibacillus bacterium.</title>
        <authorList>
            <person name="Zhang W.L."/>
            <person name="Chen S.F."/>
        </authorList>
    </citation>
    <scope>NUCLEOTIDE SEQUENCE [LARGE SCALE GENOMIC DNA]</scope>
    <source>
        <strain evidence="2 3">M1</strain>
    </source>
</reference>
<keyword evidence="1" id="KW-0732">Signal</keyword>
<evidence type="ECO:0000313" key="2">
    <source>
        <dbReference type="EMBL" id="MEF2967164.1"/>
    </source>
</evidence>
<proteinExistence type="predicted"/>
<keyword evidence="3" id="KW-1185">Reference proteome</keyword>
<gene>
    <name evidence="2" type="ORF">V3851_15105</name>
</gene>
<sequence>MKKKMMSLLSVLFLSLFLAVSVSTAASIDGAKGASSSTDITWAYTKIDADGKVIEEGIIPMQSAENGTIKPQMVWKGIILENNEGAYFYPVGQSSGLYAVEDTEMIIKYQLSRSAKHRAWVRAYYTPGEEWAFEGTTSSLSALYYTPVDDYYLGWLKNLSSDEFTINQFEISF</sequence>
<dbReference type="RefSeq" id="WP_331847387.1">
    <property type="nucleotide sequence ID" value="NZ_JAZHPZ010000007.1"/>
</dbReference>
<dbReference type="Proteomes" id="UP001306950">
    <property type="component" value="Unassembled WGS sequence"/>
</dbReference>
<comment type="caution">
    <text evidence="2">The sequence shown here is derived from an EMBL/GenBank/DDBJ whole genome shotgun (WGS) entry which is preliminary data.</text>
</comment>
<dbReference type="EMBL" id="JAZHPZ010000007">
    <property type="protein sequence ID" value="MEF2967164.1"/>
    <property type="molecule type" value="Genomic_DNA"/>
</dbReference>
<name>A0ABU7VTT2_9BACL</name>
<feature type="signal peptide" evidence="1">
    <location>
        <begin position="1"/>
        <end position="25"/>
    </location>
</feature>
<protein>
    <recommendedName>
        <fullName evidence="4">DUF4879 domain-containing protein</fullName>
    </recommendedName>
</protein>